<comment type="caution">
    <text evidence="2">The sequence shown here is derived from an EMBL/GenBank/DDBJ whole genome shotgun (WGS) entry which is preliminary data.</text>
</comment>
<dbReference type="EMBL" id="MLIQ01000042">
    <property type="protein sequence ID" value="OHU47334.1"/>
    <property type="molecule type" value="Genomic_DNA"/>
</dbReference>
<feature type="compositionally biased region" description="Polar residues" evidence="1">
    <location>
        <begin position="16"/>
        <end position="25"/>
    </location>
</feature>
<dbReference type="Proteomes" id="UP000180043">
    <property type="component" value="Unassembled WGS sequence"/>
</dbReference>
<protein>
    <submittedName>
        <fullName evidence="2">Molecular chaperone DnaJ</fullName>
    </submittedName>
</protein>
<gene>
    <name evidence="2" type="ORF">BKG82_27160</name>
</gene>
<evidence type="ECO:0000313" key="2">
    <source>
        <dbReference type="EMBL" id="OHU47334.1"/>
    </source>
</evidence>
<name>A0A1S1LL57_MYCCH</name>
<organism evidence="2 3">
    <name type="scientific">Mycobacteroides chelonae</name>
    <name type="common">Mycobacterium chelonae</name>
    <dbReference type="NCBI Taxonomy" id="1774"/>
    <lineage>
        <taxon>Bacteria</taxon>
        <taxon>Bacillati</taxon>
        <taxon>Actinomycetota</taxon>
        <taxon>Actinomycetes</taxon>
        <taxon>Mycobacteriales</taxon>
        <taxon>Mycobacteriaceae</taxon>
        <taxon>Mycobacteroides</taxon>
    </lineage>
</organism>
<feature type="region of interest" description="Disordered" evidence="1">
    <location>
        <begin position="1"/>
        <end position="25"/>
    </location>
</feature>
<reference evidence="2 3" key="1">
    <citation type="submission" date="2016-10" db="EMBL/GenBank/DDBJ databases">
        <title>Evaluation of Human, Veterinary and Environmental Mycobacterium chelonae Isolates by Core Genome Phylogenomic Analysis, Targeted Gene Comparison, and Anti-microbial Susceptibility Patterns: A Tale of Mistaken Identities.</title>
        <authorList>
            <person name="Fogelson S.B."/>
            <person name="Camus A.C."/>
            <person name="Lorenz W."/>
            <person name="Vasireddy R."/>
            <person name="Vasireddy S."/>
            <person name="Smith T."/>
            <person name="Brown-Elliott B.A."/>
            <person name="Wallace R.J.Jr."/>
            <person name="Hasan N.A."/>
            <person name="Reischl U."/>
            <person name="Sanchez S."/>
        </authorList>
    </citation>
    <scope>NUCLEOTIDE SEQUENCE [LARGE SCALE GENOMIC DNA]</scope>
    <source>
        <strain evidence="2 3">15515</strain>
    </source>
</reference>
<accession>A0A1S1LL57</accession>
<evidence type="ECO:0000313" key="3">
    <source>
        <dbReference type="Proteomes" id="UP000180043"/>
    </source>
</evidence>
<sequence>MHDYPPSMTLRPISTWPGTQTRARSRSNFSAPWTDTLQLLNRELRHLGAGRRPTDTVLEIALREQDFRVDGLPRANARPEHPGVILNITTAHKGHLRFPCDRFKDWHDNLRAIALALEALRKVDRYGVTQHGEQYAGWRAIESAGSGSSMSAEAAERIVRRVAGDSGGDLVKVVRLARARAHPDRHGGSRVHYDEVDCAVQVLTACGRIGEPRNGM</sequence>
<proteinExistence type="predicted"/>
<dbReference type="AlphaFoldDB" id="A0A1S1LL57"/>
<evidence type="ECO:0000256" key="1">
    <source>
        <dbReference type="SAM" id="MobiDB-lite"/>
    </source>
</evidence>